<dbReference type="EMBL" id="WURB01000001">
    <property type="protein sequence ID" value="MXQ10098.1"/>
    <property type="molecule type" value="Genomic_DNA"/>
</dbReference>
<name>A0A7X3SMG5_9HYPH</name>
<dbReference type="Proteomes" id="UP000436483">
    <property type="component" value="Unassembled WGS sequence"/>
</dbReference>
<organism evidence="2 3">
    <name type="scientific">Microvirga makkahensis</name>
    <dbReference type="NCBI Taxonomy" id="1128670"/>
    <lineage>
        <taxon>Bacteria</taxon>
        <taxon>Pseudomonadati</taxon>
        <taxon>Pseudomonadota</taxon>
        <taxon>Alphaproteobacteria</taxon>
        <taxon>Hyphomicrobiales</taxon>
        <taxon>Methylobacteriaceae</taxon>
        <taxon>Microvirga</taxon>
    </lineage>
</organism>
<comment type="caution">
    <text evidence="2">The sequence shown here is derived from an EMBL/GenBank/DDBJ whole genome shotgun (WGS) entry which is preliminary data.</text>
</comment>
<dbReference type="InterPro" id="IPR033469">
    <property type="entry name" value="CYTH-like_dom_sf"/>
</dbReference>
<keyword evidence="3" id="KW-1185">Reference proteome</keyword>
<evidence type="ECO:0000313" key="3">
    <source>
        <dbReference type="Proteomes" id="UP000436483"/>
    </source>
</evidence>
<reference evidence="2 3" key="2">
    <citation type="submission" date="2020-01" db="EMBL/GenBank/DDBJ databases">
        <title>Microvirga sp. nov., an arsenate reduction bacterium isolated from Tibet hotspring sediments.</title>
        <authorList>
            <person name="Xian W.-D."/>
            <person name="Li W.-J."/>
        </authorList>
    </citation>
    <scope>NUCLEOTIDE SEQUENCE [LARGE SCALE GENOMIC DNA]</scope>
    <source>
        <strain evidence="2 3">KCTC 23863</strain>
    </source>
</reference>
<feature type="compositionally biased region" description="Low complexity" evidence="1">
    <location>
        <begin position="186"/>
        <end position="195"/>
    </location>
</feature>
<reference evidence="2 3" key="1">
    <citation type="submission" date="2019-12" db="EMBL/GenBank/DDBJ databases">
        <authorList>
            <person name="Yuan C.-G."/>
        </authorList>
    </citation>
    <scope>NUCLEOTIDE SEQUENCE [LARGE SCALE GENOMIC DNA]</scope>
    <source>
        <strain evidence="2 3">KCTC 23863</strain>
    </source>
</reference>
<evidence type="ECO:0008006" key="4">
    <source>
        <dbReference type="Google" id="ProtNLM"/>
    </source>
</evidence>
<accession>A0A7X3SMG5</accession>
<dbReference type="AlphaFoldDB" id="A0A7X3SMG5"/>
<dbReference type="SUPFAM" id="SSF55154">
    <property type="entry name" value="CYTH-like phosphatases"/>
    <property type="match status" value="1"/>
</dbReference>
<protein>
    <recommendedName>
        <fullName evidence="4">CYTH domain-containing protein</fullName>
    </recommendedName>
</protein>
<proteinExistence type="predicted"/>
<evidence type="ECO:0000313" key="2">
    <source>
        <dbReference type="EMBL" id="MXQ10098.1"/>
    </source>
</evidence>
<dbReference type="Gene3D" id="2.40.320.10">
    <property type="entry name" value="Hypothetical Protein Pfu-838710-001"/>
    <property type="match status" value="1"/>
</dbReference>
<sequence length="231" mass="25925">MTVPRRFLLASSFARLIQRQRGSLRQIEGFFPERPGRAALVRLEENRGLLILRVAGHDGETEEQTEVPVAHAHALLDVCAGEIAYDRTKLRIGDRIALIDHVIHPRHVQFVTIEFNSEREAGEFRPFAWLGPEVTRDPRYANHAIALGSLRESLDIPLSNAALDGLLDTLENRAPDQQRSHLRRPAANQAQAAKAGPGHAQANHQPNKANLDEIEEAIMREMELTLQNKRS</sequence>
<feature type="region of interest" description="Disordered" evidence="1">
    <location>
        <begin position="178"/>
        <end position="212"/>
    </location>
</feature>
<dbReference type="OrthoDB" id="9805588at2"/>
<evidence type="ECO:0000256" key="1">
    <source>
        <dbReference type="SAM" id="MobiDB-lite"/>
    </source>
</evidence>
<gene>
    <name evidence="2" type="ORF">GR328_01220</name>
</gene>